<dbReference type="GO" id="GO:0000387">
    <property type="term" value="P:spliceosomal snRNP assembly"/>
    <property type="evidence" value="ECO:0007669"/>
    <property type="project" value="TreeGrafter"/>
</dbReference>
<feature type="repeat" description="WD" evidence="7">
    <location>
        <begin position="98"/>
        <end position="141"/>
    </location>
</feature>
<evidence type="ECO:0000313" key="9">
    <source>
        <dbReference type="Proteomes" id="UP000664169"/>
    </source>
</evidence>
<dbReference type="EMBL" id="CAJPDQ010000020">
    <property type="protein sequence ID" value="CAF9923627.1"/>
    <property type="molecule type" value="Genomic_DNA"/>
</dbReference>
<dbReference type="PRINTS" id="PR00320">
    <property type="entry name" value="GPROTEINBRPT"/>
</dbReference>
<dbReference type="InterPro" id="IPR015943">
    <property type="entry name" value="WD40/YVTN_repeat-like_dom_sf"/>
</dbReference>
<dbReference type="Pfam" id="PF00400">
    <property type="entry name" value="WD40"/>
    <property type="match status" value="4"/>
</dbReference>
<keyword evidence="2" id="KW-0507">mRNA processing</keyword>
<feature type="repeat" description="WD" evidence="7">
    <location>
        <begin position="57"/>
        <end position="98"/>
    </location>
</feature>
<evidence type="ECO:0000256" key="2">
    <source>
        <dbReference type="ARBA" id="ARBA00022664"/>
    </source>
</evidence>
<dbReference type="InterPro" id="IPR019775">
    <property type="entry name" value="WD40_repeat_CS"/>
</dbReference>
<dbReference type="PROSITE" id="PS50082">
    <property type="entry name" value="WD_REPEATS_2"/>
    <property type="match status" value="4"/>
</dbReference>
<comment type="similarity">
    <text evidence="5">Belongs to the WD repeat STRAP family.</text>
</comment>
<accession>A0A8H3FIX1</accession>
<dbReference type="OrthoDB" id="408728at2759"/>
<keyword evidence="1 7" id="KW-0853">WD repeat</keyword>
<evidence type="ECO:0000256" key="3">
    <source>
        <dbReference type="ARBA" id="ARBA00022737"/>
    </source>
</evidence>
<dbReference type="PROSITE" id="PS50294">
    <property type="entry name" value="WD_REPEATS_REGION"/>
    <property type="match status" value="4"/>
</dbReference>
<proteinExistence type="inferred from homology"/>
<sequence length="335" mass="36237">MAASKVVPLTCHGHSRPITHLSFSSIVDDDQYYLISACKDNNPMLRDGVTGDWIGTFIGHKGAVWQSRLSQAASLAVTGSADFTAKVWDTHTGQCLYTLQHNHIVRAVDFEPGIEAKLVATGGMEKKLRIWDLNHASGETNGASAEPESSLGVTNVSNWELGAGIHEGTIKSIIWGPDPNTLITAGDDKTVRWWDIRQKSQIAKHTLDGAFGSCELNRSLGSEQNTVLSVGAGKTVYAFSSTVPGQLISSQTIKRDIASVAINMAEGKFVVGGNSDTWVHVYSLENGEELSVHKGHHGPVWSVSFSPDGRLYASGSEDGTIKLWKYGNEAYGLWR</sequence>
<dbReference type="InterPro" id="IPR020472">
    <property type="entry name" value="WD40_PAC1"/>
</dbReference>
<keyword evidence="9" id="KW-1185">Reference proteome</keyword>
<comment type="caution">
    <text evidence="8">The sequence shown here is derived from an EMBL/GenBank/DDBJ whole genome shotgun (WGS) entry which is preliminary data.</text>
</comment>
<evidence type="ECO:0000256" key="1">
    <source>
        <dbReference type="ARBA" id="ARBA00022574"/>
    </source>
</evidence>
<evidence type="ECO:0000313" key="8">
    <source>
        <dbReference type="EMBL" id="CAF9923627.1"/>
    </source>
</evidence>
<dbReference type="PROSITE" id="PS00678">
    <property type="entry name" value="WD_REPEATS_1"/>
    <property type="match status" value="1"/>
</dbReference>
<gene>
    <name evidence="8" type="ORF">GOMPHAMPRED_003397</name>
</gene>
<dbReference type="PANTHER" id="PTHR19877:SF13">
    <property type="entry name" value="SERINE-THREONINE KINASE RECEPTOR-ASSOCIATED PROTEIN"/>
    <property type="match status" value="1"/>
</dbReference>
<keyword evidence="4" id="KW-0508">mRNA splicing</keyword>
<dbReference type="AlphaFoldDB" id="A0A8H3FIX1"/>
<dbReference type="SUPFAM" id="SSF50978">
    <property type="entry name" value="WD40 repeat-like"/>
    <property type="match status" value="1"/>
</dbReference>
<feature type="repeat" description="WD" evidence="7">
    <location>
        <begin position="163"/>
        <end position="204"/>
    </location>
</feature>
<evidence type="ECO:0000256" key="6">
    <source>
        <dbReference type="ARBA" id="ARBA00040390"/>
    </source>
</evidence>
<name>A0A8H3FIX1_9LECA</name>
<dbReference type="PANTHER" id="PTHR19877">
    <property type="entry name" value="EUKARYOTIC TRANSLATION INITIATION FACTOR 3 SUBUNIT I"/>
    <property type="match status" value="1"/>
</dbReference>
<dbReference type="Proteomes" id="UP000664169">
    <property type="component" value="Unassembled WGS sequence"/>
</dbReference>
<dbReference type="InterPro" id="IPR001680">
    <property type="entry name" value="WD40_rpt"/>
</dbReference>
<protein>
    <recommendedName>
        <fullName evidence="6">Serine-threonine kinase receptor-associated protein</fullName>
    </recommendedName>
</protein>
<evidence type="ECO:0000256" key="4">
    <source>
        <dbReference type="ARBA" id="ARBA00023187"/>
    </source>
</evidence>
<dbReference type="GO" id="GO:0032797">
    <property type="term" value="C:SMN complex"/>
    <property type="evidence" value="ECO:0007669"/>
    <property type="project" value="TreeGrafter"/>
</dbReference>
<dbReference type="SMART" id="SM00320">
    <property type="entry name" value="WD40"/>
    <property type="match status" value="6"/>
</dbReference>
<feature type="repeat" description="WD" evidence="7">
    <location>
        <begin position="293"/>
        <end position="325"/>
    </location>
</feature>
<dbReference type="InterPro" id="IPR036322">
    <property type="entry name" value="WD40_repeat_dom_sf"/>
</dbReference>
<evidence type="ECO:0000256" key="7">
    <source>
        <dbReference type="PROSITE-ProRule" id="PRU00221"/>
    </source>
</evidence>
<reference evidence="8" key="1">
    <citation type="submission" date="2021-03" db="EMBL/GenBank/DDBJ databases">
        <authorList>
            <person name="Tagirdzhanova G."/>
        </authorList>
    </citation>
    <scope>NUCLEOTIDE SEQUENCE</scope>
</reference>
<dbReference type="CDD" id="cd00200">
    <property type="entry name" value="WD40"/>
    <property type="match status" value="1"/>
</dbReference>
<dbReference type="GO" id="GO:0003723">
    <property type="term" value="F:RNA binding"/>
    <property type="evidence" value="ECO:0007669"/>
    <property type="project" value="TreeGrafter"/>
</dbReference>
<dbReference type="Gene3D" id="2.130.10.10">
    <property type="entry name" value="YVTN repeat-like/Quinoprotein amine dehydrogenase"/>
    <property type="match status" value="1"/>
</dbReference>
<evidence type="ECO:0000256" key="5">
    <source>
        <dbReference type="ARBA" id="ARBA00038394"/>
    </source>
</evidence>
<organism evidence="8 9">
    <name type="scientific">Gomphillus americanus</name>
    <dbReference type="NCBI Taxonomy" id="1940652"/>
    <lineage>
        <taxon>Eukaryota</taxon>
        <taxon>Fungi</taxon>
        <taxon>Dikarya</taxon>
        <taxon>Ascomycota</taxon>
        <taxon>Pezizomycotina</taxon>
        <taxon>Lecanoromycetes</taxon>
        <taxon>OSLEUM clade</taxon>
        <taxon>Ostropomycetidae</taxon>
        <taxon>Ostropales</taxon>
        <taxon>Graphidaceae</taxon>
        <taxon>Gomphilloideae</taxon>
        <taxon>Gomphillus</taxon>
    </lineage>
</organism>
<keyword evidence="3" id="KW-0677">Repeat</keyword>